<protein>
    <submittedName>
        <fullName evidence="1">Uncharacterized protein</fullName>
    </submittedName>
</protein>
<accession>A0ABT1RMP8</accession>
<name>A0ABT1RMP8_9FIRM</name>
<dbReference type="EMBL" id="JANFXK010000006">
    <property type="protein sequence ID" value="MCQ4636447.1"/>
    <property type="molecule type" value="Genomic_DNA"/>
</dbReference>
<comment type="caution">
    <text evidence="1">The sequence shown here is derived from an EMBL/GenBank/DDBJ whole genome shotgun (WGS) entry which is preliminary data.</text>
</comment>
<organism evidence="1 2">
    <name type="scientific">Anaerovorax odorimutans</name>
    <dbReference type="NCBI Taxonomy" id="109327"/>
    <lineage>
        <taxon>Bacteria</taxon>
        <taxon>Bacillati</taxon>
        <taxon>Bacillota</taxon>
        <taxon>Clostridia</taxon>
        <taxon>Peptostreptococcales</taxon>
        <taxon>Anaerovoracaceae</taxon>
        <taxon>Anaerovorax</taxon>
    </lineage>
</organism>
<evidence type="ECO:0000313" key="2">
    <source>
        <dbReference type="Proteomes" id="UP001524502"/>
    </source>
</evidence>
<reference evidence="1 2" key="1">
    <citation type="submission" date="2022-06" db="EMBL/GenBank/DDBJ databases">
        <title>Isolation of gut microbiota from human fecal samples.</title>
        <authorList>
            <person name="Pamer E.G."/>
            <person name="Barat B."/>
            <person name="Waligurski E."/>
            <person name="Medina S."/>
            <person name="Paddock L."/>
            <person name="Mostad J."/>
        </authorList>
    </citation>
    <scope>NUCLEOTIDE SEQUENCE [LARGE SCALE GENOMIC DNA]</scope>
    <source>
        <strain evidence="1 2">SL.3.17</strain>
    </source>
</reference>
<gene>
    <name evidence="1" type="ORF">NE619_06880</name>
</gene>
<evidence type="ECO:0000313" key="1">
    <source>
        <dbReference type="EMBL" id="MCQ4636447.1"/>
    </source>
</evidence>
<sequence length="69" mass="7634">MGCNIQYFFNFPVKSLPHGNAGCRAATKVVQKQPAAALVGKIWALPFAWTRIRSSVLDQFAIFGVSYPF</sequence>
<keyword evidence="2" id="KW-1185">Reference proteome</keyword>
<dbReference type="Proteomes" id="UP001524502">
    <property type="component" value="Unassembled WGS sequence"/>
</dbReference>
<proteinExistence type="predicted"/>